<sequence>MTTKKVMRERERGPAEKKIRRREKGKSGFLGENVAVAAGLLAIPKLTNLYSFIIFVRDI</sequence>
<dbReference type="EMBL" id="MN739993">
    <property type="protein sequence ID" value="QHT81983.1"/>
    <property type="molecule type" value="Genomic_DNA"/>
</dbReference>
<accession>A0A6C0HQ01</accession>
<reference evidence="2" key="1">
    <citation type="journal article" date="2020" name="Nature">
        <title>Giant virus diversity and host interactions through global metagenomics.</title>
        <authorList>
            <person name="Schulz F."/>
            <person name="Roux S."/>
            <person name="Paez-Espino D."/>
            <person name="Jungbluth S."/>
            <person name="Walsh D.A."/>
            <person name="Denef V.J."/>
            <person name="McMahon K.D."/>
            <person name="Konstantinidis K.T."/>
            <person name="Eloe-Fadrosh E.A."/>
            <person name="Kyrpides N.C."/>
            <person name="Woyke T."/>
        </authorList>
    </citation>
    <scope>NUCLEOTIDE SEQUENCE</scope>
    <source>
        <strain evidence="2">GVMAG-M-3300023184-160</strain>
    </source>
</reference>
<evidence type="ECO:0000313" key="2">
    <source>
        <dbReference type="EMBL" id="QHT81983.1"/>
    </source>
</evidence>
<proteinExistence type="predicted"/>
<name>A0A6C0HQ01_9ZZZZ</name>
<protein>
    <submittedName>
        <fullName evidence="2">Uncharacterized protein</fullName>
    </submittedName>
</protein>
<evidence type="ECO:0000256" key="1">
    <source>
        <dbReference type="SAM" id="MobiDB-lite"/>
    </source>
</evidence>
<dbReference type="AlphaFoldDB" id="A0A6C0HQ01"/>
<feature type="region of interest" description="Disordered" evidence="1">
    <location>
        <begin position="1"/>
        <end position="24"/>
    </location>
</feature>
<organism evidence="2">
    <name type="scientific">viral metagenome</name>
    <dbReference type="NCBI Taxonomy" id="1070528"/>
    <lineage>
        <taxon>unclassified sequences</taxon>
        <taxon>metagenomes</taxon>
        <taxon>organismal metagenomes</taxon>
    </lineage>
</organism>
<feature type="compositionally biased region" description="Basic and acidic residues" evidence="1">
    <location>
        <begin position="1"/>
        <end position="17"/>
    </location>
</feature>